<proteinExistence type="predicted"/>
<accession>A0ABR3G807</accession>
<sequence length="241" mass="26504">MPNPFEIPVKTFRTRVPIIVQGGSHRHSVVPEVESAPCDLHTHPPLTTTTTTTTTFNSSQIPVQTIRAGVPIVVQGGSHRRSVALEMESVPCDLLAEPERDTRRDTIGRDDFLQLRLPAVGLLNTDEIDGILDAARGDSDFAIHQTPVVHSPVITSPAASQQTNIHIAPIINTPANNLQRRPRTSRLAARFIASELPALSVVSEEEDIEEEDENEAGVKPARKLTWRRGFRGIFRRGSGRI</sequence>
<evidence type="ECO:0000313" key="2">
    <source>
        <dbReference type="Proteomes" id="UP001447188"/>
    </source>
</evidence>
<reference evidence="1 2" key="1">
    <citation type="submission" date="2024-02" db="EMBL/GenBank/DDBJ databases">
        <title>Discinaceae phylogenomics.</title>
        <authorList>
            <person name="Dirks A.C."/>
            <person name="James T.Y."/>
        </authorList>
    </citation>
    <scope>NUCLEOTIDE SEQUENCE [LARGE SCALE GENOMIC DNA]</scope>
    <source>
        <strain evidence="1 2">ACD0624</strain>
    </source>
</reference>
<dbReference type="EMBL" id="JBBBZM010000188">
    <property type="protein sequence ID" value="KAL0632077.1"/>
    <property type="molecule type" value="Genomic_DNA"/>
</dbReference>
<dbReference type="Proteomes" id="UP001447188">
    <property type="component" value="Unassembled WGS sequence"/>
</dbReference>
<name>A0ABR3G807_9PEZI</name>
<evidence type="ECO:0000313" key="1">
    <source>
        <dbReference type="EMBL" id="KAL0632077.1"/>
    </source>
</evidence>
<keyword evidence="2" id="KW-1185">Reference proteome</keyword>
<comment type="caution">
    <text evidence="1">The sequence shown here is derived from an EMBL/GenBank/DDBJ whole genome shotgun (WGS) entry which is preliminary data.</text>
</comment>
<protein>
    <submittedName>
        <fullName evidence="1">Uncharacterized protein</fullName>
    </submittedName>
</protein>
<gene>
    <name evidence="1" type="ORF">Q9L58_009036</name>
</gene>
<organism evidence="1 2">
    <name type="scientific">Discina gigas</name>
    <dbReference type="NCBI Taxonomy" id="1032678"/>
    <lineage>
        <taxon>Eukaryota</taxon>
        <taxon>Fungi</taxon>
        <taxon>Dikarya</taxon>
        <taxon>Ascomycota</taxon>
        <taxon>Pezizomycotina</taxon>
        <taxon>Pezizomycetes</taxon>
        <taxon>Pezizales</taxon>
        <taxon>Discinaceae</taxon>
        <taxon>Discina</taxon>
    </lineage>
</organism>